<dbReference type="GO" id="GO:0051287">
    <property type="term" value="F:NAD binding"/>
    <property type="evidence" value="ECO:0007669"/>
    <property type="project" value="TreeGrafter"/>
</dbReference>
<evidence type="ECO:0000256" key="2">
    <source>
        <dbReference type="ARBA" id="ARBA00022801"/>
    </source>
</evidence>
<comment type="similarity">
    <text evidence="1">Belongs to the Nudix hydrolase family.</text>
</comment>
<gene>
    <name evidence="4" type="ORF">PVAND_000789</name>
</gene>
<comment type="caution">
    <text evidence="4">The sequence shown here is derived from an EMBL/GenBank/DDBJ whole genome shotgun (WGS) entry which is preliminary data.</text>
</comment>
<proteinExistence type="inferred from homology"/>
<dbReference type="PROSITE" id="PS51462">
    <property type="entry name" value="NUDIX"/>
    <property type="match status" value="1"/>
</dbReference>
<dbReference type="AlphaFoldDB" id="A0A9J6BKZ9"/>
<dbReference type="GO" id="GO:0047631">
    <property type="term" value="F:ADP-ribose diphosphatase activity"/>
    <property type="evidence" value="ECO:0007669"/>
    <property type="project" value="TreeGrafter"/>
</dbReference>
<dbReference type="Gene3D" id="3.40.630.30">
    <property type="match status" value="1"/>
</dbReference>
<dbReference type="Pfam" id="PF18290">
    <property type="entry name" value="Nudix_hydro"/>
    <property type="match status" value="1"/>
</dbReference>
<dbReference type="InterPro" id="IPR000086">
    <property type="entry name" value="NUDIX_hydrolase_dom"/>
</dbReference>
<dbReference type="GO" id="GO:0035529">
    <property type="term" value="F:NADH pyrophosphatase activity"/>
    <property type="evidence" value="ECO:0007669"/>
    <property type="project" value="TreeGrafter"/>
</dbReference>
<dbReference type="SUPFAM" id="SSF55811">
    <property type="entry name" value="Nudix"/>
    <property type="match status" value="1"/>
</dbReference>
<dbReference type="CDD" id="cd04670">
    <property type="entry name" value="NUDIX_ASFGF2_Nudt6"/>
    <property type="match status" value="1"/>
</dbReference>
<keyword evidence="2" id="KW-0378">Hydrolase</keyword>
<evidence type="ECO:0000256" key="1">
    <source>
        <dbReference type="ARBA" id="ARBA00005582"/>
    </source>
</evidence>
<evidence type="ECO:0000313" key="5">
    <source>
        <dbReference type="Proteomes" id="UP001107558"/>
    </source>
</evidence>
<dbReference type="InterPro" id="IPR020084">
    <property type="entry name" value="NUDIX_hydrolase_CS"/>
</dbReference>
<evidence type="ECO:0000313" key="4">
    <source>
        <dbReference type="EMBL" id="KAG5670532.1"/>
    </source>
</evidence>
<name>A0A9J6BKZ9_POLVA</name>
<dbReference type="PRINTS" id="PR01356">
    <property type="entry name" value="GFGPROTEIN"/>
</dbReference>
<dbReference type="InterPro" id="IPR015797">
    <property type="entry name" value="NUDIX_hydrolase-like_dom_sf"/>
</dbReference>
<dbReference type="InterPro" id="IPR040618">
    <property type="entry name" value="Pre-Nudix"/>
</dbReference>
<keyword evidence="5" id="KW-1185">Reference proteome</keyword>
<dbReference type="Proteomes" id="UP001107558">
    <property type="component" value="Chromosome 3"/>
</dbReference>
<dbReference type="OrthoDB" id="447842at2759"/>
<accession>A0A9J6BKZ9</accession>
<dbReference type="InterPro" id="IPR003293">
    <property type="entry name" value="Nudix_hydrolase6-like"/>
</dbReference>
<dbReference type="Gene3D" id="3.90.79.10">
    <property type="entry name" value="Nucleoside Triphosphate Pyrophosphohydrolase"/>
    <property type="match status" value="1"/>
</dbReference>
<dbReference type="EMBL" id="JADBJN010000003">
    <property type="protein sequence ID" value="KAG5670532.1"/>
    <property type="molecule type" value="Genomic_DNA"/>
</dbReference>
<sequence>MTTQKNYESSKLMSASEKWFNKYEHVKVVPDGVFQGVLDRFNGITIDSAAEECEESFFDEKLTKSIEHWIEEKKRAIWFKVHRDQSYMVPILVRNDFLYHHARGEFVMMYRWLPKDEVMAVPPFAHTMVGVGALVINDKNQVLVVSERNALIPNSWKLPGGYCEMRENLIDAAIREVEEETNIKTRFESLVSVLAARHAHSAAFGCSDLYFILKLIPETQEITKCEREIADCRWMDIDEYLNHENVHETNRSFVSYWLSLQKNGMLIDVVDKTHKLLKRDYQIFFPRNIENGES</sequence>
<protein>
    <recommendedName>
        <fullName evidence="3">Nudix hydrolase domain-containing protein</fullName>
    </recommendedName>
</protein>
<dbReference type="PANTHER" id="PTHR13994">
    <property type="entry name" value="NUDIX HYDROLASE RELATED"/>
    <property type="match status" value="1"/>
</dbReference>
<organism evidence="4 5">
    <name type="scientific">Polypedilum vanderplanki</name>
    <name type="common">Sleeping chironomid midge</name>
    <dbReference type="NCBI Taxonomy" id="319348"/>
    <lineage>
        <taxon>Eukaryota</taxon>
        <taxon>Metazoa</taxon>
        <taxon>Ecdysozoa</taxon>
        <taxon>Arthropoda</taxon>
        <taxon>Hexapoda</taxon>
        <taxon>Insecta</taxon>
        <taxon>Pterygota</taxon>
        <taxon>Neoptera</taxon>
        <taxon>Endopterygota</taxon>
        <taxon>Diptera</taxon>
        <taxon>Nematocera</taxon>
        <taxon>Chironomoidea</taxon>
        <taxon>Chironomidae</taxon>
        <taxon>Chironominae</taxon>
        <taxon>Polypedilum</taxon>
        <taxon>Polypedilum</taxon>
    </lineage>
</organism>
<dbReference type="PANTHER" id="PTHR13994:SF13">
    <property type="entry name" value="FI03680P"/>
    <property type="match status" value="1"/>
</dbReference>
<dbReference type="Pfam" id="PF00293">
    <property type="entry name" value="NUDIX"/>
    <property type="match status" value="1"/>
</dbReference>
<reference evidence="4" key="1">
    <citation type="submission" date="2021-03" db="EMBL/GenBank/DDBJ databases">
        <title>Chromosome level genome of the anhydrobiotic midge Polypedilum vanderplanki.</title>
        <authorList>
            <person name="Yoshida Y."/>
            <person name="Kikawada T."/>
            <person name="Gusev O."/>
        </authorList>
    </citation>
    <scope>NUCLEOTIDE SEQUENCE</scope>
    <source>
        <strain evidence="4">NIAS01</strain>
        <tissue evidence="4">Whole body or cell culture</tissue>
    </source>
</reference>
<dbReference type="FunFam" id="3.90.79.10:FF:000015">
    <property type="entry name" value="Nudix hydrolase 8"/>
    <property type="match status" value="1"/>
</dbReference>
<evidence type="ECO:0000259" key="3">
    <source>
        <dbReference type="PROSITE" id="PS51462"/>
    </source>
</evidence>
<dbReference type="PROSITE" id="PS00893">
    <property type="entry name" value="NUDIX_BOX"/>
    <property type="match status" value="1"/>
</dbReference>
<feature type="domain" description="Nudix hydrolase" evidence="3">
    <location>
        <begin position="126"/>
        <end position="259"/>
    </location>
</feature>